<dbReference type="EMBL" id="JAPQKQ010000007">
    <property type="protein sequence ID" value="KAJ5186979.1"/>
    <property type="molecule type" value="Genomic_DNA"/>
</dbReference>
<feature type="region of interest" description="Disordered" evidence="1">
    <location>
        <begin position="95"/>
        <end position="115"/>
    </location>
</feature>
<reference evidence="2" key="2">
    <citation type="journal article" date="2023" name="IMA Fungus">
        <title>Comparative genomic study of the Penicillium genus elucidates a diverse pangenome and 15 lateral gene transfer events.</title>
        <authorList>
            <person name="Petersen C."/>
            <person name="Sorensen T."/>
            <person name="Nielsen M.R."/>
            <person name="Sondergaard T.E."/>
            <person name="Sorensen J.L."/>
            <person name="Fitzpatrick D.A."/>
            <person name="Frisvad J.C."/>
            <person name="Nielsen K.L."/>
        </authorList>
    </citation>
    <scope>NUCLEOTIDE SEQUENCE</scope>
    <source>
        <strain evidence="2">IBT 20477</strain>
    </source>
</reference>
<name>A0A9W9IZK7_9EURO</name>
<accession>A0A9W9IZK7</accession>
<feature type="region of interest" description="Disordered" evidence="1">
    <location>
        <begin position="1"/>
        <end position="20"/>
    </location>
</feature>
<dbReference type="AlphaFoldDB" id="A0A9W9IZK7"/>
<reference evidence="2" key="1">
    <citation type="submission" date="2022-11" db="EMBL/GenBank/DDBJ databases">
        <authorList>
            <person name="Petersen C."/>
        </authorList>
    </citation>
    <scope>NUCLEOTIDE SEQUENCE</scope>
    <source>
        <strain evidence="2">IBT 20477</strain>
    </source>
</reference>
<evidence type="ECO:0000256" key="1">
    <source>
        <dbReference type="SAM" id="MobiDB-lite"/>
    </source>
</evidence>
<dbReference type="OrthoDB" id="10326799at2759"/>
<keyword evidence="3" id="KW-1185">Reference proteome</keyword>
<comment type="caution">
    <text evidence="2">The sequence shown here is derived from an EMBL/GenBank/DDBJ whole genome shotgun (WGS) entry which is preliminary data.</text>
</comment>
<gene>
    <name evidence="2" type="ORF">N7449_009973</name>
</gene>
<evidence type="ECO:0000313" key="3">
    <source>
        <dbReference type="Proteomes" id="UP001150942"/>
    </source>
</evidence>
<evidence type="ECO:0000313" key="2">
    <source>
        <dbReference type="EMBL" id="KAJ5186979.1"/>
    </source>
</evidence>
<protein>
    <submittedName>
        <fullName evidence="2">Uncharacterized protein</fullName>
    </submittedName>
</protein>
<proteinExistence type="predicted"/>
<sequence>MQEPKRLLYSHTSPVPASLSSNIAGIDRECRFAASNRFAIPFARVPMRNAPPGTRCAHEDGRKGCESMRFGSGQGLSTEVRTHPNEKSIREVRPRLQEKMENQTVWHRTTPPVPI</sequence>
<feature type="compositionally biased region" description="Polar residues" evidence="1">
    <location>
        <begin position="10"/>
        <end position="20"/>
    </location>
</feature>
<organism evidence="2 3">
    <name type="scientific">Penicillium cf. viridicatum</name>
    <dbReference type="NCBI Taxonomy" id="2972119"/>
    <lineage>
        <taxon>Eukaryota</taxon>
        <taxon>Fungi</taxon>
        <taxon>Dikarya</taxon>
        <taxon>Ascomycota</taxon>
        <taxon>Pezizomycotina</taxon>
        <taxon>Eurotiomycetes</taxon>
        <taxon>Eurotiomycetidae</taxon>
        <taxon>Eurotiales</taxon>
        <taxon>Aspergillaceae</taxon>
        <taxon>Penicillium</taxon>
    </lineage>
</organism>
<dbReference type="Proteomes" id="UP001150942">
    <property type="component" value="Unassembled WGS sequence"/>
</dbReference>
<feature type="region of interest" description="Disordered" evidence="1">
    <location>
        <begin position="68"/>
        <end position="87"/>
    </location>
</feature>